<dbReference type="Gene3D" id="3.90.230.10">
    <property type="entry name" value="Creatinase/methionine aminopeptidase superfamily"/>
    <property type="match status" value="1"/>
</dbReference>
<accession>A0A1X7JKM1</accession>
<keyword evidence="3" id="KW-1185">Reference proteome</keyword>
<dbReference type="GO" id="GO:0004177">
    <property type="term" value="F:aminopeptidase activity"/>
    <property type="evidence" value="ECO:0007669"/>
    <property type="project" value="UniProtKB-KW"/>
</dbReference>
<organism evidence="2 3">
    <name type="scientific">Marivirga sericea</name>
    <dbReference type="NCBI Taxonomy" id="1028"/>
    <lineage>
        <taxon>Bacteria</taxon>
        <taxon>Pseudomonadati</taxon>
        <taxon>Bacteroidota</taxon>
        <taxon>Cytophagia</taxon>
        <taxon>Cytophagales</taxon>
        <taxon>Marivirgaceae</taxon>
        <taxon>Marivirga</taxon>
    </lineage>
</organism>
<dbReference type="SUPFAM" id="SSF55920">
    <property type="entry name" value="Creatinase/aminopeptidase"/>
    <property type="match status" value="1"/>
</dbReference>
<dbReference type="InterPro" id="IPR036005">
    <property type="entry name" value="Creatinase/aminopeptidase-like"/>
</dbReference>
<sequence>MRIKYIYVVLVVLFSSFSLRAQYPEILSLQDQAELEDQILKERFETVLPTIMERTGIDMWLIISSEYNEDPVIKTMLPSTWMAARRTTMLVIYQAEKGAELQAQAVARYDVGEIFKRAWSPETQADQWKRLAEIIQEKNPKKIAVNMSNDFSHADGLVKSEFDLLMAALPTAQQKKVVSAEKLAVGWLETRTEREKVIYEQLCSIAHDIIAKGFSLEAITPGVSTTDDLVWWYRQEINKLGLKTWFHPTVDVQRGDPENFDHLRSFSKRPDQQIIQPGDLLHVDFGITYLRLNTDTQQHAYVLKPGENRIPTYLVKAFEEGKKVQDHLTDQFKTGRTGNEMLLSALEEAKAGGLKPTIYTHPIGYHGHAAGPTIGMWDSQGGVPGSGDYPLYPNTAYSIELNAAVFIQEWNKEIRIMLEEEAFFDGEEIYYIDGRQEEIYAIPR</sequence>
<reference evidence="3" key="1">
    <citation type="submission" date="2017-04" db="EMBL/GenBank/DDBJ databases">
        <authorList>
            <person name="Varghese N."/>
            <person name="Submissions S."/>
        </authorList>
    </citation>
    <scope>NUCLEOTIDE SEQUENCE [LARGE SCALE GENOMIC DNA]</scope>
    <source>
        <strain evidence="3">DSM 4125</strain>
    </source>
</reference>
<feature type="domain" description="Peptidase M24" evidence="1">
    <location>
        <begin position="203"/>
        <end position="416"/>
    </location>
</feature>
<proteinExistence type="predicted"/>
<dbReference type="EMBL" id="FXAW01000003">
    <property type="protein sequence ID" value="SMG28339.1"/>
    <property type="molecule type" value="Genomic_DNA"/>
</dbReference>
<name>A0A1X7JKM1_9BACT</name>
<dbReference type="Proteomes" id="UP000193804">
    <property type="component" value="Unassembled WGS sequence"/>
</dbReference>
<protein>
    <submittedName>
        <fullName evidence="2">Xaa-Pro aminopeptidase</fullName>
    </submittedName>
</protein>
<evidence type="ECO:0000259" key="1">
    <source>
        <dbReference type="Pfam" id="PF00557"/>
    </source>
</evidence>
<evidence type="ECO:0000313" key="3">
    <source>
        <dbReference type="Proteomes" id="UP000193804"/>
    </source>
</evidence>
<dbReference type="STRING" id="1028.SAMN05661096_01697"/>
<dbReference type="Pfam" id="PF00557">
    <property type="entry name" value="Peptidase_M24"/>
    <property type="match status" value="1"/>
</dbReference>
<keyword evidence="2" id="KW-0645">Protease</keyword>
<dbReference type="OrthoDB" id="9765815at2"/>
<keyword evidence="2" id="KW-0378">Hydrolase</keyword>
<dbReference type="RefSeq" id="WP_085516626.1">
    <property type="nucleotide sequence ID" value="NZ_FXAW01000003.1"/>
</dbReference>
<keyword evidence="2" id="KW-0031">Aminopeptidase</keyword>
<dbReference type="AlphaFoldDB" id="A0A1X7JKM1"/>
<gene>
    <name evidence="2" type="ORF">SAMN05661096_01697</name>
</gene>
<evidence type="ECO:0000313" key="2">
    <source>
        <dbReference type="EMBL" id="SMG28339.1"/>
    </source>
</evidence>
<dbReference type="InterPro" id="IPR000994">
    <property type="entry name" value="Pept_M24"/>
</dbReference>